<dbReference type="InterPro" id="IPR006594">
    <property type="entry name" value="LisH"/>
</dbReference>
<evidence type="ECO:0000313" key="13">
    <source>
        <dbReference type="EMBL" id="CAD7408585.1"/>
    </source>
</evidence>
<evidence type="ECO:0000256" key="1">
    <source>
        <dbReference type="ARBA" id="ARBA00012480"/>
    </source>
</evidence>
<evidence type="ECO:0000256" key="10">
    <source>
        <dbReference type="SAM" id="Coils"/>
    </source>
</evidence>
<dbReference type="GO" id="GO:0004312">
    <property type="term" value="F:fatty acid synthase activity"/>
    <property type="evidence" value="ECO:0007669"/>
    <property type="project" value="TreeGrafter"/>
</dbReference>
<dbReference type="InterPro" id="IPR001031">
    <property type="entry name" value="Thioesterase"/>
</dbReference>
<evidence type="ECO:0000256" key="8">
    <source>
        <dbReference type="ARBA" id="ARBA00023160"/>
    </source>
</evidence>
<dbReference type="Pfam" id="PF00550">
    <property type="entry name" value="PP-binding"/>
    <property type="match status" value="1"/>
</dbReference>
<reference evidence="13" key="1">
    <citation type="submission" date="2020-11" db="EMBL/GenBank/DDBJ databases">
        <authorList>
            <person name="Tran Van P."/>
        </authorList>
    </citation>
    <scope>NUCLEOTIDE SEQUENCE</scope>
</reference>
<dbReference type="GO" id="GO:0016297">
    <property type="term" value="F:fatty acyl-[ACP] hydrolase activity"/>
    <property type="evidence" value="ECO:0007669"/>
    <property type="project" value="UniProtKB-EC"/>
</dbReference>
<dbReference type="PROSITE" id="PS50896">
    <property type="entry name" value="LISH"/>
    <property type="match status" value="1"/>
</dbReference>
<proteinExistence type="predicted"/>
<dbReference type="EMBL" id="OC320684">
    <property type="protein sequence ID" value="CAD7408585.1"/>
    <property type="molecule type" value="Genomic_DNA"/>
</dbReference>
<gene>
    <name evidence="13" type="ORF">TCEB3V08_LOCUS9602</name>
</gene>
<keyword evidence="9" id="KW-0511">Multifunctional enzyme</keyword>
<dbReference type="SMART" id="SM00829">
    <property type="entry name" value="PKS_ER"/>
    <property type="match status" value="1"/>
</dbReference>
<keyword evidence="6" id="KW-0560">Oxidoreductase</keyword>
<dbReference type="PANTHER" id="PTHR43775:SF7">
    <property type="entry name" value="FATTY ACID SYNTHASE"/>
    <property type="match status" value="1"/>
</dbReference>
<dbReference type="Gene3D" id="3.90.180.10">
    <property type="entry name" value="Medium-chain alcohol dehydrogenases, catalytic domain"/>
    <property type="match status" value="2"/>
</dbReference>
<evidence type="ECO:0000256" key="4">
    <source>
        <dbReference type="ARBA" id="ARBA00022832"/>
    </source>
</evidence>
<evidence type="ECO:0000259" key="12">
    <source>
        <dbReference type="SMART" id="SM00829"/>
    </source>
</evidence>
<dbReference type="SMART" id="SM00667">
    <property type="entry name" value="LisH"/>
    <property type="match status" value="1"/>
</dbReference>
<dbReference type="InterPro" id="IPR013968">
    <property type="entry name" value="PKS_KR"/>
</dbReference>
<dbReference type="PANTHER" id="PTHR43775">
    <property type="entry name" value="FATTY ACID SYNTHASE"/>
    <property type="match status" value="1"/>
</dbReference>
<feature type="coiled-coil region" evidence="10">
    <location>
        <begin position="208"/>
        <end position="245"/>
    </location>
</feature>
<evidence type="ECO:0000256" key="3">
    <source>
        <dbReference type="ARBA" id="ARBA00022516"/>
    </source>
</evidence>
<name>A0A7R9D5S8_TIMCR</name>
<evidence type="ECO:0000256" key="5">
    <source>
        <dbReference type="ARBA" id="ARBA00022857"/>
    </source>
</evidence>
<dbReference type="SMART" id="SM00822">
    <property type="entry name" value="PKS_KR"/>
    <property type="match status" value="1"/>
</dbReference>
<evidence type="ECO:0000256" key="7">
    <source>
        <dbReference type="ARBA" id="ARBA00023098"/>
    </source>
</evidence>
<dbReference type="Gene3D" id="1.10.1200.10">
    <property type="entry name" value="ACP-like"/>
    <property type="match status" value="1"/>
</dbReference>
<feature type="coiled-coil region" evidence="10">
    <location>
        <begin position="79"/>
        <end position="106"/>
    </location>
</feature>
<organism evidence="13">
    <name type="scientific">Timema cristinae</name>
    <name type="common">Walking stick</name>
    <dbReference type="NCBI Taxonomy" id="61476"/>
    <lineage>
        <taxon>Eukaryota</taxon>
        <taxon>Metazoa</taxon>
        <taxon>Ecdysozoa</taxon>
        <taxon>Arthropoda</taxon>
        <taxon>Hexapoda</taxon>
        <taxon>Insecta</taxon>
        <taxon>Pterygota</taxon>
        <taxon>Neoptera</taxon>
        <taxon>Polyneoptera</taxon>
        <taxon>Phasmatodea</taxon>
        <taxon>Timematodea</taxon>
        <taxon>Timematoidea</taxon>
        <taxon>Timematidae</taxon>
        <taxon>Timema</taxon>
    </lineage>
</organism>
<dbReference type="SUPFAM" id="SSF51735">
    <property type="entry name" value="NAD(P)-binding Rossmann-fold domains"/>
    <property type="match status" value="2"/>
</dbReference>
<keyword evidence="8" id="KW-0275">Fatty acid biosynthesis</keyword>
<dbReference type="Gene3D" id="3.40.50.720">
    <property type="entry name" value="NAD(P)-binding Rossmann-like Domain"/>
    <property type="match status" value="1"/>
</dbReference>
<dbReference type="AlphaFoldDB" id="A0A7R9D5S8"/>
<protein>
    <recommendedName>
        <fullName evidence="1">oleoyl-[acyl-carrier-protein] hydrolase</fullName>
        <ecNumber evidence="1">3.1.2.14</ecNumber>
    </recommendedName>
</protein>
<dbReference type="Gene3D" id="3.40.50.1820">
    <property type="entry name" value="alpha/beta hydrolase"/>
    <property type="match status" value="1"/>
</dbReference>
<evidence type="ECO:0000256" key="6">
    <source>
        <dbReference type="ARBA" id="ARBA00023002"/>
    </source>
</evidence>
<dbReference type="InterPro" id="IPR029058">
    <property type="entry name" value="AB_hydrolase_fold"/>
</dbReference>
<feature type="domain" description="Enoyl reductase (ER)" evidence="12">
    <location>
        <begin position="206"/>
        <end position="407"/>
    </location>
</feature>
<evidence type="ECO:0000256" key="2">
    <source>
        <dbReference type="ARBA" id="ARBA00022450"/>
    </source>
</evidence>
<keyword evidence="10" id="KW-0175">Coiled coil</keyword>
<dbReference type="SUPFAM" id="SSF53474">
    <property type="entry name" value="alpha/beta-Hydrolases"/>
    <property type="match status" value="1"/>
</dbReference>
<dbReference type="GO" id="GO:0006633">
    <property type="term" value="P:fatty acid biosynthetic process"/>
    <property type="evidence" value="ECO:0007669"/>
    <property type="project" value="UniProtKB-KW"/>
</dbReference>
<feature type="domain" description="Ketoreductase" evidence="11">
    <location>
        <begin position="437"/>
        <end position="618"/>
    </location>
</feature>
<dbReference type="InterPro" id="IPR036291">
    <property type="entry name" value="NAD(P)-bd_dom_sf"/>
</dbReference>
<keyword evidence="3" id="KW-0444">Lipid biosynthesis</keyword>
<evidence type="ECO:0000256" key="9">
    <source>
        <dbReference type="ARBA" id="ARBA00023268"/>
    </source>
</evidence>
<dbReference type="EC" id="3.1.2.14" evidence="1"/>
<dbReference type="GO" id="GO:0016491">
    <property type="term" value="F:oxidoreductase activity"/>
    <property type="evidence" value="ECO:0007669"/>
    <property type="project" value="UniProtKB-KW"/>
</dbReference>
<dbReference type="SUPFAM" id="SSF47336">
    <property type="entry name" value="ACP-like"/>
    <property type="match status" value="1"/>
</dbReference>
<dbReference type="InterPro" id="IPR057326">
    <property type="entry name" value="KR_dom"/>
</dbReference>
<keyword evidence="7" id="KW-0443">Lipid metabolism</keyword>
<dbReference type="Pfam" id="PF08659">
    <property type="entry name" value="KR"/>
    <property type="match status" value="1"/>
</dbReference>
<accession>A0A7R9D5S8</accession>
<dbReference type="InterPro" id="IPR036736">
    <property type="entry name" value="ACP-like_sf"/>
</dbReference>
<keyword evidence="5" id="KW-0521">NADP</keyword>
<keyword evidence="4" id="KW-0276">Fatty acid metabolism</keyword>
<sequence length="1070" mass="117069">MKIPSTMRSSPRCISTNQPKGCMWGCSGWKVNTPRATSECKCMIEMKLASSRSSSQATLDSLDLTRYSEDGERGVDERVAVLEFELRKAKETISALRANLTVATESEATTPDTGSVKPLHNESIKPHEQRALNFLINEYLLVHGYKLTSITFADENEHQDFEDWDDVGLNIPKPAEVLTLYRDYMRHAQAPCSDMEIQTDDLPSDTQMQQLQLAVEQLEVLKLEKRELEQRLWSSESRMEEVSNLTTPGSDVGGVITENISTHSDTPERFELIDAEMKGGEDLDSSSTFEQHVLTETQGRGVDLVLNSLSEDKLQASVRCLAKDGHFLEIGKYDLSNNNPLGIGKVELEEVNPHLRGERESGKPFRKKPPPVHPTEIRTSISLSSAVELNTTSAFIGSGKHIGKVVLKIRNEEPEKIVAPTTKVVTAIPRTYMNPEKVYILVGGLGGFGLELANWLILRGATKIVLTSRSGIRTGYQCLSIRRWREMGINIVVSTADCAKGKGALQLIMEASQLGTVGGIFNLAAVLRDAFIENLTEADFKTVCLPKIDATKNLDVASRTHCPELDYFVVFSSISCGRGNAGQSNYGLANSAMERICEARQSVGLPGAAIQWGAIGDVGLILETMGDNDTVVGGTLPQRMSSCLATMDNLLQQPHPVLASMVLAEKRQGASDSGNQVGLLEAVANILGIKRLILLLPVPTCLDLFQDLKTVSAQLTLADLGMDSLMGAEIKQTLERNFDLVLSAQEIRTLTFGRLSELGNCGSEPVTTSTVIDSNGTATPPAQDSSQIQFENVPELMPSEVIVRIPSRTVPDTKSTPIFIVHPIEGVVSALHSLAAELPIPIWGLQCTKDAPLTSIPDLAKYYIKHVKEVQPVGPYCVSGYSFGATVAFEMGLQLESLGEQVSLLLLDGSPAYVSSHTVNYKARHNKHSKQSEEADALTYFISLFKEVDYQKTKAELQALPSWEARLSNSTGILSGTTPYPTDQLAAAAESFYNKLSAADKYQPANKVSGEVTLFRAKDNFVKLGNDYGLSKVCKRKVQIHAIDGNHREILRGESMKKIAQILRSSINEL</sequence>
<keyword evidence="2" id="KW-0596">Phosphopantetheine</keyword>
<dbReference type="InterPro" id="IPR020843">
    <property type="entry name" value="ER"/>
</dbReference>
<dbReference type="InterPro" id="IPR050091">
    <property type="entry name" value="PKS_NRPS_Biosynth_Enz"/>
</dbReference>
<dbReference type="InterPro" id="IPR009081">
    <property type="entry name" value="PP-bd_ACP"/>
</dbReference>
<dbReference type="Pfam" id="PF00975">
    <property type="entry name" value="Thioesterase"/>
    <property type="match status" value="1"/>
</dbReference>
<evidence type="ECO:0000259" key="11">
    <source>
        <dbReference type="SMART" id="SM00822"/>
    </source>
</evidence>
<dbReference type="CDD" id="cd08954">
    <property type="entry name" value="KR_1_FAS_SDR_x"/>
    <property type="match status" value="1"/>
</dbReference>